<gene>
    <name evidence="4" type="ORF">SSOP1_3134</name>
    <name evidence="3" type="ORF">SULZ_04225</name>
</gene>
<organism evidence="4 5">
    <name type="scientific">Saccharolobus solfataricus</name>
    <name type="common">Sulfolobus solfataricus</name>
    <dbReference type="NCBI Taxonomy" id="2287"/>
    <lineage>
        <taxon>Archaea</taxon>
        <taxon>Thermoproteota</taxon>
        <taxon>Thermoprotei</taxon>
        <taxon>Sulfolobales</taxon>
        <taxon>Sulfolobaceae</taxon>
        <taxon>Saccharolobus</taxon>
    </lineage>
</organism>
<sequence length="803" mass="93419">MKYKYSYVLDSGVPLGGIGTGSMEIRADGRLYSWTIFNNGGIAERNEDRYRYFLTEFDSFFAYEEQKTVRILQAYDYYFGANPYTRPWIRPIREIEFIGEPPMAYLNYDNKVKLKAFSPLIPLDVRNSSLPVAIFKFNSEKNTRFFFGVNNPFEKGQIEIKEDMVIFKGETTSDDPRYQGNLCIKVIGEDVSAIAYNQIFDFWDDYRSNSLVKKKGDNLGIVSGKGNDLTFIITWFFPNFVLKDGRKVGHYYENFFNSCEEVMDYVVNNLNYLEEKTTQFHDLFYNAEGIESWIVDLIGAQIATLVKSTWLTKDGFFGIWEGYFDTSDYRKVGKYPYTGGPENTALNTIDVLLYALPGVMLLFPELAKNIVRDLSNRALKEDTPEYVLFSLAFPENLMKYKEEVKKDPTISTDLKKLYDTIKKIIKETGKDPKGRMPHYIRHSLTVDTYERVDINPEFVLLYYLIAKYTGDREFLTSVYEVARNAIESIMRTQTLDGLPYLTLPSGIEWMRHVNNMLKVSDAHKILGYHTLALSMQTLDDWSWLGFSPYVSFLWIAALEALNEASKLLNNLHNYEVKELTEKVNKYLWNGEYYINWYDPISNLRDDSLNASQMTGDWYVQLLGLPEFLDHEKRKSIFSSIIKYNYTEEEGVKNGSSNKEITPLGVKLSVQSKTPWSGIEYYLASHMFYNGFDEYAKKILRNVYERYELAGNFWNHLEWGARYMRPLVAINIVHAIEGIRVNLLNNDVNIDKRKNLKWILLLPTAWGLLTINNGKIRMRIYHGKFKGKINGIDVALRENEEIEF</sequence>
<feature type="domain" description="Glycosyl-hydrolase family 116 N-terminal" evidence="2">
    <location>
        <begin position="12"/>
        <end position="143"/>
    </location>
</feature>
<evidence type="ECO:0000313" key="3">
    <source>
        <dbReference type="EMBL" id="AZF83366.1"/>
    </source>
</evidence>
<dbReference type="Proteomes" id="UP000269431">
    <property type="component" value="Chromosome"/>
</dbReference>
<dbReference type="InterPro" id="IPR008928">
    <property type="entry name" value="6-hairpin_glycosidase_sf"/>
</dbReference>
<dbReference type="SUPFAM" id="SSF48208">
    <property type="entry name" value="Six-hairpin glycosidases"/>
    <property type="match status" value="1"/>
</dbReference>
<evidence type="ECO:0000313" key="4">
    <source>
        <dbReference type="EMBL" id="SAI86688.1"/>
    </source>
</evidence>
<proteinExistence type="predicted"/>
<dbReference type="GeneID" id="44128760"/>
<feature type="domain" description="Glycosyl-hydrolase family 116 catalytic region" evidence="1">
    <location>
        <begin position="536"/>
        <end position="708"/>
    </location>
</feature>
<reference evidence="4" key="1">
    <citation type="submission" date="2016-04" db="EMBL/GenBank/DDBJ databases">
        <authorList>
            <person name="Evans L.H."/>
            <person name="Alamgir A."/>
            <person name="Owens N."/>
            <person name="Weber N.D."/>
            <person name="Virtaneva K."/>
            <person name="Barbian K."/>
            <person name="Babar A."/>
            <person name="Rosenke K."/>
        </authorList>
    </citation>
    <scope>NUCLEOTIDE SEQUENCE</scope>
    <source>
        <strain evidence="4">P1</strain>
    </source>
</reference>
<reference evidence="3 6" key="3">
    <citation type="journal article" date="2018" name="Proc. Natl. Acad. Sci. U.S.A.">
        <title>Nonmutational mechanism of inheritance in the Archaeon Sulfolobus solfataricus.</title>
        <authorList>
            <person name="Payne S."/>
            <person name="McCarthy S."/>
            <person name="Johnson T."/>
            <person name="North E."/>
            <person name="Blum P."/>
        </authorList>
    </citation>
    <scope>NUCLEOTIDE SEQUENCE [LARGE SCALE GENOMIC DNA]</scope>
    <source>
        <strain evidence="3 6">SUL120</strain>
    </source>
</reference>
<dbReference type="Pfam" id="PF04685">
    <property type="entry name" value="DUF608"/>
    <property type="match status" value="2"/>
</dbReference>
<evidence type="ECO:0000313" key="5">
    <source>
        <dbReference type="Proteomes" id="UP000076770"/>
    </source>
</evidence>
<dbReference type="PANTHER" id="PTHR12654:SF0">
    <property type="entry name" value="NON-LYSOSOMAL GLUCOSYLCERAMIDASE"/>
    <property type="match status" value="1"/>
</dbReference>
<dbReference type="AlphaFoldDB" id="A0A157T6V8"/>
<dbReference type="Gene3D" id="1.50.10.10">
    <property type="match status" value="1"/>
</dbReference>
<dbReference type="InterPro" id="IPR024462">
    <property type="entry name" value="GH116_N"/>
</dbReference>
<accession>A0A157T6V8</accession>
<evidence type="ECO:0000259" key="1">
    <source>
        <dbReference type="Pfam" id="PF04685"/>
    </source>
</evidence>
<dbReference type="PANTHER" id="PTHR12654">
    <property type="entry name" value="BILE ACID BETA-GLUCOSIDASE-RELATED"/>
    <property type="match status" value="1"/>
</dbReference>
<evidence type="ECO:0000313" key="6">
    <source>
        <dbReference type="Proteomes" id="UP000269431"/>
    </source>
</evidence>
<dbReference type="EMBL" id="CP033241">
    <property type="protein sequence ID" value="AZF83366.1"/>
    <property type="molecule type" value="Genomic_DNA"/>
</dbReference>
<evidence type="ECO:0000259" key="2">
    <source>
        <dbReference type="Pfam" id="PF12215"/>
    </source>
</evidence>
<dbReference type="PATRIC" id="fig|2287.9.peg.3294"/>
<dbReference type="RefSeq" id="WP_009990698.1">
    <property type="nucleotide sequence ID" value="NZ_CP033241.1"/>
</dbReference>
<dbReference type="EMBL" id="LT549890">
    <property type="protein sequence ID" value="SAI86688.1"/>
    <property type="molecule type" value="Genomic_DNA"/>
</dbReference>
<reference evidence="5" key="2">
    <citation type="submission" date="2016-04" db="EMBL/GenBank/DDBJ databases">
        <authorList>
            <person name="Shah S.A."/>
            <person name="Garrett R.A."/>
        </authorList>
    </citation>
    <scope>NUCLEOTIDE SEQUENCE [LARGE SCALE GENOMIC DNA]</scope>
    <source>
        <strain evidence="5">ATCC 35091 / DSM 1616 / JCM 8930 / NBRC 15331 / P1</strain>
    </source>
</reference>
<protein>
    <submittedName>
        <fullName evidence="3">Beta-glucosidase</fullName>
    </submittedName>
</protein>
<feature type="domain" description="Glycosyl-hydrolase family 116 catalytic region" evidence="1">
    <location>
        <begin position="333"/>
        <end position="494"/>
    </location>
</feature>
<name>A0A157T6V8_SACSO</name>
<dbReference type="OrthoDB" id="40125at2157"/>
<dbReference type="Pfam" id="PF12215">
    <property type="entry name" value="Glyco_hydr_116N"/>
    <property type="match status" value="1"/>
</dbReference>
<dbReference type="InterPro" id="IPR052566">
    <property type="entry name" value="Non-lysos_glucosylceramidase"/>
</dbReference>
<dbReference type="GO" id="GO:0005975">
    <property type="term" value="P:carbohydrate metabolic process"/>
    <property type="evidence" value="ECO:0007669"/>
    <property type="project" value="InterPro"/>
</dbReference>
<dbReference type="InterPro" id="IPR006775">
    <property type="entry name" value="GH116_catalytic"/>
</dbReference>
<dbReference type="GO" id="GO:0008422">
    <property type="term" value="F:beta-glucosidase activity"/>
    <property type="evidence" value="ECO:0007669"/>
    <property type="project" value="TreeGrafter"/>
</dbReference>
<dbReference type="InterPro" id="IPR012341">
    <property type="entry name" value="6hp_glycosidase-like_sf"/>
</dbReference>
<dbReference type="Proteomes" id="UP000076770">
    <property type="component" value="Chromosome i"/>
</dbReference>